<protein>
    <submittedName>
        <fullName evidence="1">Uncharacterized protein</fullName>
    </submittedName>
</protein>
<keyword evidence="2" id="KW-1185">Reference proteome</keyword>
<dbReference type="EMBL" id="FUWS01000004">
    <property type="protein sequence ID" value="SJZ90937.1"/>
    <property type="molecule type" value="Genomic_DNA"/>
</dbReference>
<organism evidence="1 2">
    <name type="scientific">Marinactinospora thermotolerans DSM 45154</name>
    <dbReference type="NCBI Taxonomy" id="1122192"/>
    <lineage>
        <taxon>Bacteria</taxon>
        <taxon>Bacillati</taxon>
        <taxon>Actinomycetota</taxon>
        <taxon>Actinomycetes</taxon>
        <taxon>Streptosporangiales</taxon>
        <taxon>Nocardiopsidaceae</taxon>
        <taxon>Marinactinospora</taxon>
    </lineage>
</organism>
<reference evidence="1 2" key="1">
    <citation type="submission" date="2017-02" db="EMBL/GenBank/DDBJ databases">
        <authorList>
            <person name="Peterson S.W."/>
        </authorList>
    </citation>
    <scope>NUCLEOTIDE SEQUENCE [LARGE SCALE GENOMIC DNA]</scope>
    <source>
        <strain evidence="1 2">DSM 45154</strain>
    </source>
</reference>
<sequence>MREELLKHRREEFIEPPTPDRIARIAARLAPEVLAERLMPAVHAYGTNSGIRSTPVRR</sequence>
<accession>A0A1T4PHZ9</accession>
<dbReference type="Proteomes" id="UP000190637">
    <property type="component" value="Unassembled WGS sequence"/>
</dbReference>
<gene>
    <name evidence="1" type="ORF">SAMN02745673_01819</name>
</gene>
<dbReference type="OrthoDB" id="3698941at2"/>
<evidence type="ECO:0000313" key="1">
    <source>
        <dbReference type="EMBL" id="SJZ90937.1"/>
    </source>
</evidence>
<proteinExistence type="predicted"/>
<evidence type="ECO:0000313" key="2">
    <source>
        <dbReference type="Proteomes" id="UP000190637"/>
    </source>
</evidence>
<name>A0A1T4PHZ9_9ACTN</name>
<dbReference type="AlphaFoldDB" id="A0A1T4PHZ9"/>
<dbReference type="RefSeq" id="WP_159457237.1">
    <property type="nucleotide sequence ID" value="NZ_FUWS01000004.1"/>
</dbReference>